<organism evidence="1">
    <name type="scientific">Variovorax paradoxus (strain S110)</name>
    <dbReference type="NCBI Taxonomy" id="543728"/>
    <lineage>
        <taxon>Bacteria</taxon>
        <taxon>Pseudomonadati</taxon>
        <taxon>Pseudomonadota</taxon>
        <taxon>Betaproteobacteria</taxon>
        <taxon>Burkholderiales</taxon>
        <taxon>Comamonadaceae</taxon>
        <taxon>Variovorax</taxon>
    </lineage>
</organism>
<evidence type="ECO:0000313" key="1">
    <source>
        <dbReference type="EMBL" id="ACS21991.1"/>
    </source>
</evidence>
<dbReference type="STRING" id="543728.Vapar_5389"/>
<dbReference type="AlphaFoldDB" id="C5CZL2"/>
<dbReference type="EMBL" id="CP001636">
    <property type="protein sequence ID" value="ACS21991.1"/>
    <property type="molecule type" value="Genomic_DNA"/>
</dbReference>
<proteinExistence type="predicted"/>
<dbReference type="HOGENOM" id="CLU_2453767_0_0_4"/>
<dbReference type="KEGG" id="vap:Vapar_5389"/>
<gene>
    <name evidence="1" type="ordered locus">Vapar_5389</name>
</gene>
<accession>C5CZL2</accession>
<protein>
    <submittedName>
        <fullName evidence="1">Uncharacterized protein</fullName>
    </submittedName>
</protein>
<name>C5CZL2_VARPS</name>
<reference evidence="1" key="1">
    <citation type="submission" date="2009-06" db="EMBL/GenBank/DDBJ databases">
        <title>Complete sequence of chromosome 2 of Variovorax paradoxus S110.</title>
        <authorList>
            <consortium name="US DOE Joint Genome Institute"/>
            <person name="Lucas S."/>
            <person name="Copeland A."/>
            <person name="Lapidus A."/>
            <person name="Glavina del Rio T."/>
            <person name="Tice H."/>
            <person name="Bruce D."/>
            <person name="Goodwin L."/>
            <person name="Pitluck S."/>
            <person name="Chertkov O."/>
            <person name="Brettin T."/>
            <person name="Detter J.C."/>
            <person name="Han C."/>
            <person name="Larimer F."/>
            <person name="Land M."/>
            <person name="Hauser L."/>
            <person name="Kyrpides N."/>
            <person name="Ovchinnikova G."/>
            <person name="Orwin P."/>
            <person name="Leadbetter J.R."/>
            <person name="Spain J.C."/>
            <person name="Han J.I."/>
        </authorList>
    </citation>
    <scope>NUCLEOTIDE SEQUENCE</scope>
    <source>
        <strain evidence="1">S110</strain>
    </source>
</reference>
<dbReference type="eggNOG" id="ENOG502ZHPF">
    <property type="taxonomic scope" value="Bacteria"/>
</dbReference>
<sequence length="89" mass="10373">MMRPSEYDNLIRTRALEEVPQTPGAIEGFLKDAAESLEVARTVDVKRPKQRFILAYEGFYSLVQAVLEFYSVRTKESGRNWPFFEPQRT</sequence>